<dbReference type="Proteomes" id="UP001371456">
    <property type="component" value="Unassembled WGS sequence"/>
</dbReference>
<comment type="caution">
    <text evidence="1">The sequence shown here is derived from an EMBL/GenBank/DDBJ whole genome shotgun (WGS) entry which is preliminary data.</text>
</comment>
<accession>A0AAN8Y7Y1</accession>
<sequence>MHAWDVIAMPHLGDMLIGRFILEDIKMLG</sequence>
<gene>
    <name evidence="1" type="ORF">RDI58_022287</name>
</gene>
<reference evidence="1 2" key="1">
    <citation type="submission" date="2024-02" db="EMBL/GenBank/DDBJ databases">
        <title>de novo genome assembly of Solanum bulbocastanum strain 11H21.</title>
        <authorList>
            <person name="Hosaka A.J."/>
        </authorList>
    </citation>
    <scope>NUCLEOTIDE SEQUENCE [LARGE SCALE GENOMIC DNA]</scope>
    <source>
        <tissue evidence="1">Young leaves</tissue>
    </source>
</reference>
<evidence type="ECO:0000313" key="1">
    <source>
        <dbReference type="EMBL" id="KAK6780103.1"/>
    </source>
</evidence>
<dbReference type="EMBL" id="JBANQN010000009">
    <property type="protein sequence ID" value="KAK6780103.1"/>
    <property type="molecule type" value="Genomic_DNA"/>
</dbReference>
<proteinExistence type="predicted"/>
<organism evidence="1 2">
    <name type="scientific">Solanum bulbocastanum</name>
    <name type="common">Wild potato</name>
    <dbReference type="NCBI Taxonomy" id="147425"/>
    <lineage>
        <taxon>Eukaryota</taxon>
        <taxon>Viridiplantae</taxon>
        <taxon>Streptophyta</taxon>
        <taxon>Embryophyta</taxon>
        <taxon>Tracheophyta</taxon>
        <taxon>Spermatophyta</taxon>
        <taxon>Magnoliopsida</taxon>
        <taxon>eudicotyledons</taxon>
        <taxon>Gunneridae</taxon>
        <taxon>Pentapetalae</taxon>
        <taxon>asterids</taxon>
        <taxon>lamiids</taxon>
        <taxon>Solanales</taxon>
        <taxon>Solanaceae</taxon>
        <taxon>Solanoideae</taxon>
        <taxon>Solaneae</taxon>
        <taxon>Solanum</taxon>
    </lineage>
</organism>
<protein>
    <submittedName>
        <fullName evidence="1">Uncharacterized protein</fullName>
    </submittedName>
</protein>
<dbReference type="AlphaFoldDB" id="A0AAN8Y7Y1"/>
<name>A0AAN8Y7Y1_SOLBU</name>
<keyword evidence="2" id="KW-1185">Reference proteome</keyword>
<evidence type="ECO:0000313" key="2">
    <source>
        <dbReference type="Proteomes" id="UP001371456"/>
    </source>
</evidence>